<protein>
    <submittedName>
        <fullName evidence="1">Transcription elongation factor, GreA/GreB family</fullName>
    </submittedName>
</protein>
<dbReference type="PIRSF" id="PIRSF006092">
    <property type="entry name" value="GreA_GreB"/>
    <property type="match status" value="1"/>
</dbReference>
<dbReference type="RefSeq" id="WP_079715982.1">
    <property type="nucleotide sequence ID" value="NZ_FUYS01000002.1"/>
</dbReference>
<sequence length="156" mass="16756">MSANTVSQATKIALLDACKAYVDQRTANALQAIASASDAAADDTKSSAGDKFETTREMMQQELNRHQQLLTDAQRMAKVLADLDVRIHTEPVKLGSVVETNHGMFFIAVSVGQLQIDGTTYRVISSASPLGQRLIGLNAGEAITFNGTAYRVTHVC</sequence>
<dbReference type="AlphaFoldDB" id="A0A1T5B3Q1"/>
<name>A0A1T5B3Q1_9SPHI</name>
<keyword evidence="1" id="KW-0648">Protein biosynthesis</keyword>
<keyword evidence="2" id="KW-1185">Reference proteome</keyword>
<evidence type="ECO:0000313" key="1">
    <source>
        <dbReference type="EMBL" id="SKB41898.1"/>
    </source>
</evidence>
<reference evidence="1 2" key="1">
    <citation type="submission" date="2017-02" db="EMBL/GenBank/DDBJ databases">
        <authorList>
            <person name="Peterson S.W."/>
        </authorList>
    </citation>
    <scope>NUCLEOTIDE SEQUENCE [LARGE SCALE GENOMIC DNA]</scope>
    <source>
        <strain evidence="1 2">DSM 22899</strain>
    </source>
</reference>
<keyword evidence="1" id="KW-0251">Elongation factor</keyword>
<evidence type="ECO:0000313" key="2">
    <source>
        <dbReference type="Proteomes" id="UP000190541"/>
    </source>
</evidence>
<proteinExistence type="predicted"/>
<dbReference type="GO" id="GO:0070063">
    <property type="term" value="F:RNA polymerase binding"/>
    <property type="evidence" value="ECO:0007669"/>
    <property type="project" value="InterPro"/>
</dbReference>
<organism evidence="1 2">
    <name type="scientific">Parapedobacter luteus</name>
    <dbReference type="NCBI Taxonomy" id="623280"/>
    <lineage>
        <taxon>Bacteria</taxon>
        <taxon>Pseudomonadati</taxon>
        <taxon>Bacteroidota</taxon>
        <taxon>Sphingobacteriia</taxon>
        <taxon>Sphingobacteriales</taxon>
        <taxon>Sphingobacteriaceae</taxon>
        <taxon>Parapedobacter</taxon>
    </lineage>
</organism>
<dbReference type="GO" id="GO:0003746">
    <property type="term" value="F:translation elongation factor activity"/>
    <property type="evidence" value="ECO:0007669"/>
    <property type="project" value="UniProtKB-KW"/>
</dbReference>
<dbReference type="STRING" id="623280.SAMN05660226_01327"/>
<dbReference type="OrthoDB" id="667380at2"/>
<dbReference type="InterPro" id="IPR023459">
    <property type="entry name" value="Tscrpt_elong_fac_GreA/B_fam"/>
</dbReference>
<accession>A0A1T5B3Q1</accession>
<dbReference type="EMBL" id="FUYS01000002">
    <property type="protein sequence ID" value="SKB41898.1"/>
    <property type="molecule type" value="Genomic_DNA"/>
</dbReference>
<gene>
    <name evidence="1" type="ORF">SAMN05660226_01327</name>
</gene>
<dbReference type="Proteomes" id="UP000190541">
    <property type="component" value="Unassembled WGS sequence"/>
</dbReference>